<dbReference type="RefSeq" id="WP_167191637.1">
    <property type="nucleotide sequence ID" value="NZ_JAAONZ010000023.1"/>
</dbReference>
<keyword evidence="5" id="KW-0411">Iron-sulfur</keyword>
<dbReference type="InterPro" id="IPR002888">
    <property type="entry name" value="2Fe-2S-bd"/>
</dbReference>
<evidence type="ECO:0000256" key="4">
    <source>
        <dbReference type="ARBA" id="ARBA00023004"/>
    </source>
</evidence>
<accession>A0A9E5T2P0</accession>
<keyword evidence="8" id="KW-1185">Reference proteome</keyword>
<dbReference type="InterPro" id="IPR001041">
    <property type="entry name" value="2Fe-2S_ferredoxin-type"/>
</dbReference>
<keyword evidence="4" id="KW-0408">Iron</keyword>
<evidence type="ECO:0000256" key="5">
    <source>
        <dbReference type="ARBA" id="ARBA00023014"/>
    </source>
</evidence>
<dbReference type="PANTHER" id="PTHR44379:SF2">
    <property type="entry name" value="BLR6218 PROTEIN"/>
    <property type="match status" value="1"/>
</dbReference>
<evidence type="ECO:0000256" key="3">
    <source>
        <dbReference type="ARBA" id="ARBA00023002"/>
    </source>
</evidence>
<comment type="caution">
    <text evidence="7">The sequence shown here is derived from an EMBL/GenBank/DDBJ whole genome shotgun (WGS) entry which is preliminary data.</text>
</comment>
<dbReference type="SUPFAM" id="SSF47741">
    <property type="entry name" value="CO dehydrogenase ISP C-domain like"/>
    <property type="match status" value="1"/>
</dbReference>
<dbReference type="InterPro" id="IPR036010">
    <property type="entry name" value="2Fe-2S_ferredoxin-like_sf"/>
</dbReference>
<evidence type="ECO:0000256" key="1">
    <source>
        <dbReference type="ARBA" id="ARBA00022714"/>
    </source>
</evidence>
<reference evidence="7" key="1">
    <citation type="submission" date="2020-03" db="EMBL/GenBank/DDBJ databases">
        <authorList>
            <person name="Guo F."/>
        </authorList>
    </citation>
    <scope>NUCLEOTIDE SEQUENCE</scope>
    <source>
        <strain evidence="7">JCM 30134</strain>
    </source>
</reference>
<evidence type="ECO:0000313" key="7">
    <source>
        <dbReference type="EMBL" id="NHO68026.1"/>
    </source>
</evidence>
<dbReference type="PROSITE" id="PS00197">
    <property type="entry name" value="2FE2S_FER_1"/>
    <property type="match status" value="1"/>
</dbReference>
<proteinExistence type="predicted"/>
<dbReference type="CDD" id="cd00207">
    <property type="entry name" value="fer2"/>
    <property type="match status" value="1"/>
</dbReference>
<keyword evidence="2" id="KW-0479">Metal-binding</keyword>
<dbReference type="Gene3D" id="3.10.20.30">
    <property type="match status" value="1"/>
</dbReference>
<dbReference type="GO" id="GO:0051537">
    <property type="term" value="F:2 iron, 2 sulfur cluster binding"/>
    <property type="evidence" value="ECO:0007669"/>
    <property type="project" value="UniProtKB-KW"/>
</dbReference>
<feature type="domain" description="2Fe-2S ferredoxin-type" evidence="6">
    <location>
        <begin position="1"/>
        <end position="76"/>
    </location>
</feature>
<gene>
    <name evidence="7" type="ORF">G8770_20965</name>
</gene>
<dbReference type="InterPro" id="IPR051452">
    <property type="entry name" value="Diverse_Oxidoreductases"/>
</dbReference>
<protein>
    <submittedName>
        <fullName evidence="7">(2Fe-2S)-binding protein</fullName>
    </submittedName>
</protein>
<dbReference type="Proteomes" id="UP000787472">
    <property type="component" value="Unassembled WGS sequence"/>
</dbReference>
<dbReference type="EMBL" id="JAAONZ010000023">
    <property type="protein sequence ID" value="NHO68026.1"/>
    <property type="molecule type" value="Genomic_DNA"/>
</dbReference>
<dbReference type="Pfam" id="PF01799">
    <property type="entry name" value="Fer2_2"/>
    <property type="match status" value="1"/>
</dbReference>
<dbReference type="InterPro" id="IPR006058">
    <property type="entry name" value="2Fe2S_fd_BS"/>
</dbReference>
<dbReference type="InterPro" id="IPR036884">
    <property type="entry name" value="2Fe-2S-bd_dom_sf"/>
</dbReference>
<dbReference type="Gene3D" id="1.10.150.120">
    <property type="entry name" value="[2Fe-2S]-binding domain"/>
    <property type="match status" value="1"/>
</dbReference>
<dbReference type="InterPro" id="IPR012675">
    <property type="entry name" value="Beta-grasp_dom_sf"/>
</dbReference>
<sequence>MISFQLNGVTVTTDVPEDTPLLWVIREHFRLTGAKFGCGMGLCGACTMHFNGSAVRTCVLPISAVADGEITTIEGLGQAQSLHIVQQAWITHNVPQCGYCQPGQIMSASALLSANPNPTDEDIDSFMSGNVCRCGTYPRIKQAIHAAAEAQKNRVVLFDPVQGEGVTT</sequence>
<name>A0A9E5T2P0_9GAMM</name>
<keyword evidence="1" id="KW-0001">2Fe-2S</keyword>
<dbReference type="PROSITE" id="PS51085">
    <property type="entry name" value="2FE2S_FER_2"/>
    <property type="match status" value="1"/>
</dbReference>
<evidence type="ECO:0000256" key="2">
    <source>
        <dbReference type="ARBA" id="ARBA00022723"/>
    </source>
</evidence>
<organism evidence="7 8">
    <name type="scientific">Pseudomaricurvus hydrocarbonicus</name>
    <dbReference type="NCBI Taxonomy" id="1470433"/>
    <lineage>
        <taxon>Bacteria</taxon>
        <taxon>Pseudomonadati</taxon>
        <taxon>Pseudomonadota</taxon>
        <taxon>Gammaproteobacteria</taxon>
        <taxon>Cellvibrionales</taxon>
        <taxon>Cellvibrionaceae</taxon>
        <taxon>Pseudomaricurvus</taxon>
    </lineage>
</organism>
<dbReference type="SUPFAM" id="SSF54292">
    <property type="entry name" value="2Fe-2S ferredoxin-like"/>
    <property type="match status" value="1"/>
</dbReference>
<dbReference type="PANTHER" id="PTHR44379">
    <property type="entry name" value="OXIDOREDUCTASE WITH IRON-SULFUR SUBUNIT"/>
    <property type="match status" value="1"/>
</dbReference>
<dbReference type="GO" id="GO:0016491">
    <property type="term" value="F:oxidoreductase activity"/>
    <property type="evidence" value="ECO:0007669"/>
    <property type="project" value="UniProtKB-KW"/>
</dbReference>
<evidence type="ECO:0000313" key="8">
    <source>
        <dbReference type="Proteomes" id="UP000787472"/>
    </source>
</evidence>
<dbReference type="Pfam" id="PF00111">
    <property type="entry name" value="Fer2"/>
    <property type="match status" value="1"/>
</dbReference>
<dbReference type="FunFam" id="1.10.150.120:FF:000003">
    <property type="entry name" value="Carbon monoxide dehydrogenase, small subunit"/>
    <property type="match status" value="1"/>
</dbReference>
<dbReference type="AlphaFoldDB" id="A0A9E5T2P0"/>
<keyword evidence="3" id="KW-0560">Oxidoreductase</keyword>
<dbReference type="GO" id="GO:0046872">
    <property type="term" value="F:metal ion binding"/>
    <property type="evidence" value="ECO:0007669"/>
    <property type="project" value="UniProtKB-KW"/>
</dbReference>
<evidence type="ECO:0000259" key="6">
    <source>
        <dbReference type="PROSITE" id="PS51085"/>
    </source>
</evidence>